<protein>
    <submittedName>
        <fullName evidence="3">Uncharacterized protein</fullName>
    </submittedName>
</protein>
<feature type="compositionally biased region" description="Polar residues" evidence="2">
    <location>
        <begin position="246"/>
        <end position="266"/>
    </location>
</feature>
<accession>A0A2T6ZWQ6</accession>
<feature type="compositionally biased region" description="Basic and acidic residues" evidence="2">
    <location>
        <begin position="84"/>
        <end position="93"/>
    </location>
</feature>
<feature type="region of interest" description="Disordered" evidence="2">
    <location>
        <begin position="238"/>
        <end position="359"/>
    </location>
</feature>
<feature type="region of interest" description="Disordered" evidence="2">
    <location>
        <begin position="31"/>
        <end position="96"/>
    </location>
</feature>
<evidence type="ECO:0000256" key="2">
    <source>
        <dbReference type="SAM" id="MobiDB-lite"/>
    </source>
</evidence>
<sequence length="359" mass="40037">MNTPVLDCQFRTNQNSHLQSHISKMFGSLKLKGRAKPSSSSQVWTGDEGEVPSSDGYANKKDVSSKSETRPDLSRTPAAPTREYQPRESRYLERTPSGADYTNKRLILESLFDYFTPEDLSSELPLLTLLCEKATKEIQKCNALTLEVKDLKRELARAQSEKYFSEQAIRELALELGLMGPRLGLTESQKILNKDAAAILESGGIPPLDIMLNGWTYIRVGKPGDGWDKYFYNPLEPFPPGRRRYTTGNDSSQMLPSSPKRTTSWKRNGGPARPPLAPQHTSETDGRVSPLVLPRSKRHTWGGNNCFPPGQCTPPQLPTHEGSVTISPSRPTHRHDAASASPGISSRYFNWTPDKKNKK</sequence>
<keyword evidence="4" id="KW-1185">Reference proteome</keyword>
<name>A0A2T6ZWQ6_TUBBO</name>
<evidence type="ECO:0000313" key="4">
    <source>
        <dbReference type="Proteomes" id="UP000244722"/>
    </source>
</evidence>
<reference evidence="3 4" key="1">
    <citation type="submission" date="2017-04" db="EMBL/GenBank/DDBJ databases">
        <title>Draft genome sequence of Tuber borchii Vittad., a whitish edible truffle.</title>
        <authorList>
            <consortium name="DOE Joint Genome Institute"/>
            <person name="Murat C."/>
            <person name="Kuo A."/>
            <person name="Barry K.W."/>
            <person name="Clum A."/>
            <person name="Dockter R.B."/>
            <person name="Fauchery L."/>
            <person name="Iotti M."/>
            <person name="Kohler A."/>
            <person name="Labutti K."/>
            <person name="Lindquist E.A."/>
            <person name="Lipzen A."/>
            <person name="Ohm R.A."/>
            <person name="Wang M."/>
            <person name="Grigoriev I.V."/>
            <person name="Zambonelli A."/>
            <person name="Martin F.M."/>
        </authorList>
    </citation>
    <scope>NUCLEOTIDE SEQUENCE [LARGE SCALE GENOMIC DNA]</scope>
    <source>
        <strain evidence="3 4">Tbo3840</strain>
    </source>
</reference>
<feature type="compositionally biased region" description="Basic and acidic residues" evidence="2">
    <location>
        <begin position="58"/>
        <end position="73"/>
    </location>
</feature>
<evidence type="ECO:0000256" key="1">
    <source>
        <dbReference type="SAM" id="Coils"/>
    </source>
</evidence>
<feature type="coiled-coil region" evidence="1">
    <location>
        <begin position="134"/>
        <end position="168"/>
    </location>
</feature>
<dbReference type="AlphaFoldDB" id="A0A2T6ZWQ6"/>
<keyword evidence="1" id="KW-0175">Coiled coil</keyword>
<dbReference type="OrthoDB" id="10431678at2759"/>
<dbReference type="Proteomes" id="UP000244722">
    <property type="component" value="Unassembled WGS sequence"/>
</dbReference>
<dbReference type="EMBL" id="NESQ01000078">
    <property type="protein sequence ID" value="PUU79913.1"/>
    <property type="molecule type" value="Genomic_DNA"/>
</dbReference>
<comment type="caution">
    <text evidence="3">The sequence shown here is derived from an EMBL/GenBank/DDBJ whole genome shotgun (WGS) entry which is preliminary data.</text>
</comment>
<organism evidence="3 4">
    <name type="scientific">Tuber borchii</name>
    <name type="common">White truffle</name>
    <dbReference type="NCBI Taxonomy" id="42251"/>
    <lineage>
        <taxon>Eukaryota</taxon>
        <taxon>Fungi</taxon>
        <taxon>Dikarya</taxon>
        <taxon>Ascomycota</taxon>
        <taxon>Pezizomycotina</taxon>
        <taxon>Pezizomycetes</taxon>
        <taxon>Pezizales</taxon>
        <taxon>Tuberaceae</taxon>
        <taxon>Tuber</taxon>
    </lineage>
</organism>
<evidence type="ECO:0000313" key="3">
    <source>
        <dbReference type="EMBL" id="PUU79913.1"/>
    </source>
</evidence>
<proteinExistence type="predicted"/>
<gene>
    <name evidence="3" type="ORF">B9Z19DRAFT_777746</name>
</gene>